<organism evidence="1 2">
    <name type="scientific">Riemerella anatipestifer</name>
    <name type="common">Moraxella anatipestifer</name>
    <dbReference type="NCBI Taxonomy" id="34085"/>
    <lineage>
        <taxon>Bacteria</taxon>
        <taxon>Pseudomonadati</taxon>
        <taxon>Bacteroidota</taxon>
        <taxon>Flavobacteriia</taxon>
        <taxon>Flavobacteriales</taxon>
        <taxon>Weeksellaceae</taxon>
        <taxon>Riemerella</taxon>
    </lineage>
</organism>
<protein>
    <submittedName>
        <fullName evidence="1">Uncharacterized protein</fullName>
    </submittedName>
</protein>
<dbReference type="EMBL" id="JAOZYT010000061">
    <property type="protein sequence ID" value="MCW0524408.1"/>
    <property type="molecule type" value="Genomic_DNA"/>
</dbReference>
<evidence type="ECO:0000313" key="2">
    <source>
        <dbReference type="Proteomes" id="UP001207440"/>
    </source>
</evidence>
<evidence type="ECO:0000313" key="1">
    <source>
        <dbReference type="EMBL" id="MCW0524408.1"/>
    </source>
</evidence>
<name>A0AAP3EZT0_RIEAN</name>
<accession>A0AAP3EZT0</accession>
<reference evidence="1" key="1">
    <citation type="submission" date="2022-10" db="EMBL/GenBank/DDBJ databases">
        <title>Sifting through the core-genome to identify putative cross-protective antigens against Riemerella anatipestifer.</title>
        <authorList>
            <person name="Zheng X."/>
            <person name="Zhang W."/>
        </authorList>
    </citation>
    <scope>NUCLEOTIDE SEQUENCE</scope>
    <source>
        <strain evidence="1">ZWRA178</strain>
    </source>
</reference>
<dbReference type="RefSeq" id="WP_127919825.1">
    <property type="nucleotide sequence ID" value="NZ_CP029760.1"/>
</dbReference>
<dbReference type="Proteomes" id="UP001207440">
    <property type="component" value="Unassembled WGS sequence"/>
</dbReference>
<dbReference type="AlphaFoldDB" id="A0AAP3EZT0"/>
<comment type="caution">
    <text evidence="1">The sequence shown here is derived from an EMBL/GenBank/DDBJ whole genome shotgun (WGS) entry which is preliminary data.</text>
</comment>
<proteinExistence type="predicted"/>
<gene>
    <name evidence="1" type="ORF">OKE68_08785</name>
</gene>
<sequence>MTKLFKIISINTSLISSLMFSQNNGVLITEMNSGITEPNASAQLHLHSDNKGFLYPRVPLNSDTDATTVNTPQNGVTVFNSRENRINFWYDGRWYINYLLEDAKNIIPSTLNKTALSTNTTIVGTFPSAPEEFHFGDSTSGWTPTNVNTNFNITNTTNSTYFIVEGMTSINNTFAATNFGFAVAVFIDGKLVTVREFFEPASGRCSWKKFNLSGILKDQSVGAHTMEVYVRNLQRSSSNYTQIAYGGASTGCTNVNQVSGKIYLTTQISEIRQ</sequence>